<name>A0A836GFG0_9HYME</name>
<proteinExistence type="predicted"/>
<keyword evidence="3" id="KW-1185">Reference proteome</keyword>
<feature type="non-terminal residue" evidence="2">
    <location>
        <position position="1"/>
    </location>
</feature>
<dbReference type="InterPro" id="IPR005055">
    <property type="entry name" value="A10/PebIII"/>
</dbReference>
<evidence type="ECO:0000313" key="3">
    <source>
        <dbReference type="Proteomes" id="UP000669903"/>
    </source>
</evidence>
<evidence type="ECO:0000256" key="1">
    <source>
        <dbReference type="SAM" id="SignalP"/>
    </source>
</evidence>
<dbReference type="Proteomes" id="UP000669903">
    <property type="component" value="Unassembled WGS sequence"/>
</dbReference>
<evidence type="ECO:0000313" key="2">
    <source>
        <dbReference type="EMBL" id="KAG5339961.1"/>
    </source>
</evidence>
<dbReference type="InterPro" id="IPR036682">
    <property type="entry name" value="OS_D_A10/PebIII_sf"/>
</dbReference>
<dbReference type="Gene3D" id="1.10.2080.10">
    <property type="entry name" value="Insect odorant-binding protein A10/Ejaculatory bulb-specific protein 3"/>
    <property type="match status" value="1"/>
</dbReference>
<comment type="caution">
    <text evidence="2">The sequence shown here is derived from an EMBL/GenBank/DDBJ whole genome shotgun (WGS) entry which is preliminary data.</text>
</comment>
<feature type="signal peptide" evidence="1">
    <location>
        <begin position="1"/>
        <end position="22"/>
    </location>
</feature>
<dbReference type="SUPFAM" id="SSF100910">
    <property type="entry name" value="Chemosensory protein Csp2"/>
    <property type="match status" value="1"/>
</dbReference>
<reference evidence="2" key="1">
    <citation type="submission" date="2020-03" db="EMBL/GenBank/DDBJ databases">
        <title>Relaxed selection underlies rapid genomic changes in the transitions from sociality to social parasitism in ants.</title>
        <authorList>
            <person name="Bi X."/>
        </authorList>
    </citation>
    <scope>NUCLEOTIDE SEQUENCE</scope>
    <source>
        <strain evidence="2">BGI-DK2014a</strain>
        <tissue evidence="2">Whole body</tissue>
    </source>
</reference>
<protein>
    <submittedName>
        <fullName evidence="2">PEB3 protein</fullName>
    </submittedName>
</protein>
<keyword evidence="1" id="KW-0732">Signal</keyword>
<dbReference type="EMBL" id="JAANIC010003468">
    <property type="protein sequence ID" value="KAG5339961.1"/>
    <property type="molecule type" value="Genomic_DNA"/>
</dbReference>
<dbReference type="PANTHER" id="PTHR11257:SF13">
    <property type="entry name" value="GEO07322P1"/>
    <property type="match status" value="1"/>
</dbReference>
<sequence length="122" mass="14265">MARLCHIASIVVNILVLMCILAEEEHYSDNYDNIDYHTILNNKTARDSYYDCFMEIAPCQAPVQKALTSMFSEAYHTKCKKCTEKQKEMLSSVIDWYMKNDPDKWQLILAKSIEDMKKKVTQ</sequence>
<feature type="chain" id="PRO_5032820844" evidence="1">
    <location>
        <begin position="23"/>
        <end position="122"/>
    </location>
</feature>
<dbReference type="PANTHER" id="PTHR11257">
    <property type="entry name" value="CHEMOSENSORY PROTEIN-RELATED"/>
    <property type="match status" value="1"/>
</dbReference>
<gene>
    <name evidence="2" type="primary">Ebpiii_5</name>
    <name evidence="2" type="ORF">G6Z76_0010188</name>
</gene>
<accession>A0A836GFG0</accession>
<dbReference type="Pfam" id="PF03392">
    <property type="entry name" value="OS-D"/>
    <property type="match status" value="1"/>
</dbReference>
<feature type="non-terminal residue" evidence="2">
    <location>
        <position position="122"/>
    </location>
</feature>
<dbReference type="AlphaFoldDB" id="A0A836GFG0"/>
<organism evidence="2 3">
    <name type="scientific">Acromyrmex charruanus</name>
    <dbReference type="NCBI Taxonomy" id="2715315"/>
    <lineage>
        <taxon>Eukaryota</taxon>
        <taxon>Metazoa</taxon>
        <taxon>Ecdysozoa</taxon>
        <taxon>Arthropoda</taxon>
        <taxon>Hexapoda</taxon>
        <taxon>Insecta</taxon>
        <taxon>Pterygota</taxon>
        <taxon>Neoptera</taxon>
        <taxon>Endopterygota</taxon>
        <taxon>Hymenoptera</taxon>
        <taxon>Apocrita</taxon>
        <taxon>Aculeata</taxon>
        <taxon>Formicoidea</taxon>
        <taxon>Formicidae</taxon>
        <taxon>Myrmicinae</taxon>
        <taxon>Acromyrmex</taxon>
    </lineage>
</organism>